<evidence type="ECO:0000313" key="1">
    <source>
        <dbReference type="EMBL" id="CDW29735.1"/>
    </source>
</evidence>
<proteinExistence type="predicted"/>
<organism evidence="1">
    <name type="scientific">Lepeophtheirus salmonis</name>
    <name type="common">Salmon louse</name>
    <name type="synonym">Caligus salmonis</name>
    <dbReference type="NCBI Taxonomy" id="72036"/>
    <lineage>
        <taxon>Eukaryota</taxon>
        <taxon>Metazoa</taxon>
        <taxon>Ecdysozoa</taxon>
        <taxon>Arthropoda</taxon>
        <taxon>Crustacea</taxon>
        <taxon>Multicrustacea</taxon>
        <taxon>Hexanauplia</taxon>
        <taxon>Copepoda</taxon>
        <taxon>Siphonostomatoida</taxon>
        <taxon>Caligidae</taxon>
        <taxon>Lepeophtheirus</taxon>
    </lineage>
</organism>
<dbReference type="EMBL" id="HACA01012374">
    <property type="protein sequence ID" value="CDW29735.1"/>
    <property type="molecule type" value="Transcribed_RNA"/>
</dbReference>
<name>A0A0K2TV67_LEPSM</name>
<protein>
    <submittedName>
        <fullName evidence="1">Uncharacterized protein</fullName>
    </submittedName>
</protein>
<accession>A0A0K2TV67</accession>
<reference evidence="1" key="1">
    <citation type="submission" date="2014-05" db="EMBL/GenBank/DDBJ databases">
        <authorList>
            <person name="Chronopoulou M."/>
        </authorList>
    </citation>
    <scope>NUCLEOTIDE SEQUENCE</scope>
    <source>
        <tissue evidence="1">Whole organism</tissue>
    </source>
</reference>
<sequence>MITLLLSPRSCIGSNVFASFYVLSTTNQVIII</sequence>
<dbReference type="AlphaFoldDB" id="A0A0K2TV67"/>